<feature type="chain" id="PRO_5040408106" description="Secreted protein" evidence="2">
    <location>
        <begin position="20"/>
        <end position="344"/>
    </location>
</feature>
<evidence type="ECO:0000313" key="4">
    <source>
        <dbReference type="Proteomes" id="UP000799772"/>
    </source>
</evidence>
<organism evidence="3 4">
    <name type="scientific">Rhizodiscina lignyota</name>
    <dbReference type="NCBI Taxonomy" id="1504668"/>
    <lineage>
        <taxon>Eukaryota</taxon>
        <taxon>Fungi</taxon>
        <taxon>Dikarya</taxon>
        <taxon>Ascomycota</taxon>
        <taxon>Pezizomycotina</taxon>
        <taxon>Dothideomycetes</taxon>
        <taxon>Pleosporomycetidae</taxon>
        <taxon>Aulographales</taxon>
        <taxon>Rhizodiscinaceae</taxon>
        <taxon>Rhizodiscina</taxon>
    </lineage>
</organism>
<dbReference type="EMBL" id="ML978136">
    <property type="protein sequence ID" value="KAF2093816.1"/>
    <property type="molecule type" value="Genomic_DNA"/>
</dbReference>
<comment type="caution">
    <text evidence="3">The sequence shown here is derived from an EMBL/GenBank/DDBJ whole genome shotgun (WGS) entry which is preliminary data.</text>
</comment>
<dbReference type="Proteomes" id="UP000799772">
    <property type="component" value="Unassembled WGS sequence"/>
</dbReference>
<evidence type="ECO:0000313" key="3">
    <source>
        <dbReference type="EMBL" id="KAF2093816.1"/>
    </source>
</evidence>
<evidence type="ECO:0000256" key="2">
    <source>
        <dbReference type="SAM" id="SignalP"/>
    </source>
</evidence>
<keyword evidence="2" id="KW-0732">Signal</keyword>
<feature type="compositionally biased region" description="Polar residues" evidence="1">
    <location>
        <begin position="304"/>
        <end position="313"/>
    </location>
</feature>
<keyword evidence="4" id="KW-1185">Reference proteome</keyword>
<accession>A0A9P4I2H1</accession>
<sequence>MGLKIVLSAAILAAAPAVAFTNGTLVPAYICNPVADGMPKTFGQLLQLTREQTPTVAFNQNKGQDVQAPLLPQQGNGQNQIGNSAYILASLHDSPNNLNTQQQSVLVKPANGNSIVAGQVNKLQISSSDNSQLKGVLLYGQDGTGTRQGSFTDAQNGPFVPFPGCGKNPQGQISGVIQQTGVSKGSTYSNLVYNAPSCVQDNNITIGGLSVTGSGFGVWSYSFTVTGSNCDGGNGGNGGSSNGGNGNAATGNTNSNQGAGTAGNTGNNGNAQTGSGNSNSGNGQNGSGNRNSGNNNVQNSQAATAGNNQTWSYGGNGKGQGQQNAATTLSKVAAQASGKPYGHK</sequence>
<reference evidence="3" key="1">
    <citation type="journal article" date="2020" name="Stud. Mycol.">
        <title>101 Dothideomycetes genomes: a test case for predicting lifestyles and emergence of pathogens.</title>
        <authorList>
            <person name="Haridas S."/>
            <person name="Albert R."/>
            <person name="Binder M."/>
            <person name="Bloem J."/>
            <person name="Labutti K."/>
            <person name="Salamov A."/>
            <person name="Andreopoulos B."/>
            <person name="Baker S."/>
            <person name="Barry K."/>
            <person name="Bills G."/>
            <person name="Bluhm B."/>
            <person name="Cannon C."/>
            <person name="Castanera R."/>
            <person name="Culley D."/>
            <person name="Daum C."/>
            <person name="Ezra D."/>
            <person name="Gonzalez J."/>
            <person name="Henrissat B."/>
            <person name="Kuo A."/>
            <person name="Liang C."/>
            <person name="Lipzen A."/>
            <person name="Lutzoni F."/>
            <person name="Magnuson J."/>
            <person name="Mondo S."/>
            <person name="Nolan M."/>
            <person name="Ohm R."/>
            <person name="Pangilinan J."/>
            <person name="Park H.-J."/>
            <person name="Ramirez L."/>
            <person name="Alfaro M."/>
            <person name="Sun H."/>
            <person name="Tritt A."/>
            <person name="Yoshinaga Y."/>
            <person name="Zwiers L.-H."/>
            <person name="Turgeon B."/>
            <person name="Goodwin S."/>
            <person name="Spatafora J."/>
            <person name="Crous P."/>
            <person name="Grigoriev I."/>
        </authorList>
    </citation>
    <scope>NUCLEOTIDE SEQUENCE</scope>
    <source>
        <strain evidence="3">CBS 133067</strain>
    </source>
</reference>
<gene>
    <name evidence="3" type="ORF">NA57DRAFT_80818</name>
</gene>
<dbReference type="OrthoDB" id="5308542at2759"/>
<dbReference type="AlphaFoldDB" id="A0A9P4I2H1"/>
<name>A0A9P4I2H1_9PEZI</name>
<feature type="signal peptide" evidence="2">
    <location>
        <begin position="1"/>
        <end position="19"/>
    </location>
</feature>
<proteinExistence type="predicted"/>
<feature type="compositionally biased region" description="Low complexity" evidence="1">
    <location>
        <begin position="247"/>
        <end position="303"/>
    </location>
</feature>
<protein>
    <recommendedName>
        <fullName evidence="5">Secreted protein</fullName>
    </recommendedName>
</protein>
<evidence type="ECO:0000256" key="1">
    <source>
        <dbReference type="SAM" id="MobiDB-lite"/>
    </source>
</evidence>
<evidence type="ECO:0008006" key="5">
    <source>
        <dbReference type="Google" id="ProtNLM"/>
    </source>
</evidence>
<feature type="region of interest" description="Disordered" evidence="1">
    <location>
        <begin position="241"/>
        <end position="344"/>
    </location>
</feature>